<protein>
    <submittedName>
        <fullName evidence="1">Uncharacterized protein</fullName>
    </submittedName>
</protein>
<dbReference type="EMBL" id="AFNH02000720">
    <property type="protein sequence ID" value="EZG57972.1"/>
    <property type="molecule type" value="Genomic_DNA"/>
</dbReference>
<proteinExistence type="predicted"/>
<comment type="caution">
    <text evidence="1">The sequence shown here is derived from an EMBL/GenBank/DDBJ whole genome shotgun (WGS) entry which is preliminary data.</text>
</comment>
<dbReference type="GeneID" id="22913418"/>
<evidence type="ECO:0000313" key="2">
    <source>
        <dbReference type="Proteomes" id="UP000019763"/>
    </source>
</evidence>
<keyword evidence="2" id="KW-1185">Reference proteome</keyword>
<dbReference type="VEuPathDB" id="CryptoDB:GNI_096130"/>
<dbReference type="RefSeq" id="XP_011131001.1">
    <property type="nucleotide sequence ID" value="XM_011132699.1"/>
</dbReference>
<accession>A0A023B513</accession>
<name>A0A023B513_GRENI</name>
<sequence>MYLDCADRNDVNASVLRIKDAQVLKNLDPKSEALYYDLKTAAGENQFSRRLGLAVALQVVRALQACPRQHGLPTLQELSDIGIPTRQGKFDFQAPEVAVALFPQATTTDEEACVAAAGRVLRQFACAACIVPPQAFGTRPPASICCEPVQPAILDDRQLLKVLSGVGCKDLSSWEDRLLRFYEQLTDTQHTDQAWALGFRN</sequence>
<reference evidence="1" key="1">
    <citation type="submission" date="2013-12" db="EMBL/GenBank/DDBJ databases">
        <authorList>
            <person name="Omoto C.K."/>
            <person name="Sibley D."/>
            <person name="Venepally P."/>
            <person name="Hadjithomas M."/>
            <person name="Karamycheva S."/>
            <person name="Brunk B."/>
            <person name="Roos D."/>
            <person name="Caler E."/>
            <person name="Lorenzi H."/>
        </authorList>
    </citation>
    <scope>NUCLEOTIDE SEQUENCE</scope>
</reference>
<organism evidence="1 2">
    <name type="scientific">Gregarina niphandrodes</name>
    <name type="common">Septate eugregarine</name>
    <dbReference type="NCBI Taxonomy" id="110365"/>
    <lineage>
        <taxon>Eukaryota</taxon>
        <taxon>Sar</taxon>
        <taxon>Alveolata</taxon>
        <taxon>Apicomplexa</taxon>
        <taxon>Conoidasida</taxon>
        <taxon>Gregarinasina</taxon>
        <taxon>Eugregarinorida</taxon>
        <taxon>Gregarinidae</taxon>
        <taxon>Gregarina</taxon>
    </lineage>
</organism>
<gene>
    <name evidence="1" type="ORF">GNI_096130</name>
</gene>
<dbReference type="Proteomes" id="UP000019763">
    <property type="component" value="Unassembled WGS sequence"/>
</dbReference>
<dbReference type="AlphaFoldDB" id="A0A023B513"/>
<evidence type="ECO:0000313" key="1">
    <source>
        <dbReference type="EMBL" id="EZG57972.1"/>
    </source>
</evidence>